<dbReference type="AlphaFoldDB" id="V5SFC2"/>
<dbReference type="RefSeq" id="WP_023788509.1">
    <property type="nucleotide sequence ID" value="NC_022997.1"/>
</dbReference>
<dbReference type="KEGG" id="hni:W911_16045"/>
<dbReference type="OrthoDB" id="7932712at2"/>
<dbReference type="Proteomes" id="UP000018542">
    <property type="component" value="Chromosome"/>
</dbReference>
<name>V5SFC2_9HYPH</name>
<keyword evidence="2" id="KW-1185">Reference proteome</keyword>
<proteinExistence type="predicted"/>
<reference evidence="1 2" key="1">
    <citation type="journal article" date="2014" name="Genome Announc.">
        <title>Complete Genome Sequence of Hyphomicrobium nitrativorans Strain NL23, a Denitrifying Bacterium Isolated from Biofilm of a Methanol-Fed Denitrification System Treating Seawater at the Montreal Biodome.</title>
        <authorList>
            <person name="Martineau C."/>
            <person name="Villeneuve C."/>
            <person name="Mauffrey F."/>
            <person name="Villemur R."/>
        </authorList>
    </citation>
    <scope>NUCLEOTIDE SEQUENCE [LARGE SCALE GENOMIC DNA]</scope>
    <source>
        <strain evidence="1">NL23</strain>
    </source>
</reference>
<evidence type="ECO:0000313" key="2">
    <source>
        <dbReference type="Proteomes" id="UP000018542"/>
    </source>
</evidence>
<accession>V5SFC2</accession>
<dbReference type="PATRIC" id="fig|1029756.8.peg.3344"/>
<organism evidence="1 2">
    <name type="scientific">Hyphomicrobium nitrativorans NL23</name>
    <dbReference type="NCBI Taxonomy" id="1029756"/>
    <lineage>
        <taxon>Bacteria</taxon>
        <taxon>Pseudomonadati</taxon>
        <taxon>Pseudomonadota</taxon>
        <taxon>Alphaproteobacteria</taxon>
        <taxon>Hyphomicrobiales</taxon>
        <taxon>Hyphomicrobiaceae</taxon>
        <taxon>Hyphomicrobium</taxon>
    </lineage>
</organism>
<dbReference type="HOGENOM" id="CLU_1989587_0_0_5"/>
<dbReference type="EMBL" id="CP006912">
    <property type="protein sequence ID" value="AHB49576.1"/>
    <property type="molecule type" value="Genomic_DNA"/>
</dbReference>
<evidence type="ECO:0000313" key="1">
    <source>
        <dbReference type="EMBL" id="AHB49576.1"/>
    </source>
</evidence>
<protein>
    <submittedName>
        <fullName evidence="1">Uncharacterized protein</fullName>
    </submittedName>
</protein>
<gene>
    <name evidence="1" type="ORF">W911_16045</name>
</gene>
<sequence>MAHLSEKLAEMHRRIAEDAQEEQALVRALNAALNHVDEKLLAEIRHVTVQHEARRSAIMNELQLLATRLCAFPAPPAERRPALEGGYADGGHLNGEHLNGHTHAPGNWRIAAQNVEDDDLDFFTDGPAAPASH</sequence>